<proteinExistence type="predicted"/>
<dbReference type="Gene3D" id="1.25.40.20">
    <property type="entry name" value="Ankyrin repeat-containing domain"/>
    <property type="match status" value="1"/>
</dbReference>
<comment type="caution">
    <text evidence="4">The sequence shown here is derived from an EMBL/GenBank/DDBJ whole genome shotgun (WGS) entry which is preliminary data.</text>
</comment>
<sequence>MRKLFFIFYLIFTGVYAGAQDLNQRLYKAVAAKDTLAVEKLLSSGADANYKPKMGQAEMNLLSVAVTKNDFKCVKLLIDHKANVDGRDWFNTTPLMYAANGGNLEIIKYLLQKGADVKANDGQGNTVLSAAKEKNNPEVIKLIEDKLKE</sequence>
<name>A0A372P1P6_9SPHI</name>
<dbReference type="Pfam" id="PF12796">
    <property type="entry name" value="Ank_2"/>
    <property type="match status" value="1"/>
</dbReference>
<dbReference type="InterPro" id="IPR002110">
    <property type="entry name" value="Ankyrin_rpt"/>
</dbReference>
<dbReference type="InterPro" id="IPR036770">
    <property type="entry name" value="Ankyrin_rpt-contain_sf"/>
</dbReference>
<keyword evidence="5" id="KW-1185">Reference proteome</keyword>
<dbReference type="PROSITE" id="PS50088">
    <property type="entry name" value="ANK_REPEAT"/>
    <property type="match status" value="1"/>
</dbReference>
<dbReference type="PROSITE" id="PS50297">
    <property type="entry name" value="ANK_REP_REGION"/>
    <property type="match status" value="1"/>
</dbReference>
<accession>A0A372P1P6</accession>
<dbReference type="AlphaFoldDB" id="A0A372P1P6"/>
<dbReference type="SUPFAM" id="SSF48403">
    <property type="entry name" value="Ankyrin repeat"/>
    <property type="match status" value="1"/>
</dbReference>
<evidence type="ECO:0000313" key="5">
    <source>
        <dbReference type="Proteomes" id="UP000264217"/>
    </source>
</evidence>
<feature type="repeat" description="ANK" evidence="3">
    <location>
        <begin position="90"/>
        <end position="122"/>
    </location>
</feature>
<keyword evidence="1" id="KW-0677">Repeat</keyword>
<evidence type="ECO:0000256" key="2">
    <source>
        <dbReference type="ARBA" id="ARBA00023043"/>
    </source>
</evidence>
<evidence type="ECO:0000313" key="4">
    <source>
        <dbReference type="EMBL" id="RFZ95667.1"/>
    </source>
</evidence>
<dbReference type="PANTHER" id="PTHR24171">
    <property type="entry name" value="ANKYRIN REPEAT DOMAIN-CONTAINING PROTEIN 39-RELATED"/>
    <property type="match status" value="1"/>
</dbReference>
<evidence type="ECO:0000256" key="3">
    <source>
        <dbReference type="PROSITE-ProRule" id="PRU00023"/>
    </source>
</evidence>
<gene>
    <name evidence="4" type="ORF">D0C36_09170</name>
</gene>
<dbReference type="OrthoDB" id="1524550at2"/>
<dbReference type="RefSeq" id="WP_117391217.1">
    <property type="nucleotide sequence ID" value="NZ_QWDC01000001.1"/>
</dbReference>
<dbReference type="EMBL" id="QWDC01000001">
    <property type="protein sequence ID" value="RFZ95667.1"/>
    <property type="molecule type" value="Genomic_DNA"/>
</dbReference>
<organism evidence="4 5">
    <name type="scientific">Mucilaginibacter conchicola</name>
    <dbReference type="NCBI Taxonomy" id="2303333"/>
    <lineage>
        <taxon>Bacteria</taxon>
        <taxon>Pseudomonadati</taxon>
        <taxon>Bacteroidota</taxon>
        <taxon>Sphingobacteriia</taxon>
        <taxon>Sphingobacteriales</taxon>
        <taxon>Sphingobacteriaceae</taxon>
        <taxon>Mucilaginibacter</taxon>
    </lineage>
</organism>
<evidence type="ECO:0000256" key="1">
    <source>
        <dbReference type="ARBA" id="ARBA00022737"/>
    </source>
</evidence>
<keyword evidence="2 3" id="KW-0040">ANK repeat</keyword>
<dbReference type="SMART" id="SM00248">
    <property type="entry name" value="ANK"/>
    <property type="match status" value="3"/>
</dbReference>
<dbReference type="Proteomes" id="UP000264217">
    <property type="component" value="Unassembled WGS sequence"/>
</dbReference>
<protein>
    <submittedName>
        <fullName evidence="4">Ankyrin repeat domain-containing protein</fullName>
    </submittedName>
</protein>
<reference evidence="4 5" key="1">
    <citation type="submission" date="2018-08" db="EMBL/GenBank/DDBJ databases">
        <title>Mucilaginibacter sp. MYSH2.</title>
        <authorList>
            <person name="Seo T."/>
        </authorList>
    </citation>
    <scope>NUCLEOTIDE SEQUENCE [LARGE SCALE GENOMIC DNA]</scope>
    <source>
        <strain evidence="4 5">MYSH2</strain>
    </source>
</reference>